<name>A0A1E5VE56_9POAL</name>
<dbReference type="AlphaFoldDB" id="A0A1E5VE56"/>
<comment type="caution">
    <text evidence="2">The sequence shown here is derived from an EMBL/GenBank/DDBJ whole genome shotgun (WGS) entry which is preliminary data.</text>
</comment>
<evidence type="ECO:0000313" key="2">
    <source>
        <dbReference type="EMBL" id="OEL23426.1"/>
    </source>
</evidence>
<protein>
    <submittedName>
        <fullName evidence="2">GDSL esterase/lipase</fullName>
    </submittedName>
</protein>
<dbReference type="CDD" id="cd01838">
    <property type="entry name" value="Isoamyl_acetate_hydrolase_like"/>
    <property type="match status" value="1"/>
</dbReference>
<evidence type="ECO:0000256" key="1">
    <source>
        <dbReference type="ARBA" id="ARBA00008668"/>
    </source>
</evidence>
<organism evidence="2 3">
    <name type="scientific">Dichanthelium oligosanthes</name>
    <dbReference type="NCBI Taxonomy" id="888268"/>
    <lineage>
        <taxon>Eukaryota</taxon>
        <taxon>Viridiplantae</taxon>
        <taxon>Streptophyta</taxon>
        <taxon>Embryophyta</taxon>
        <taxon>Tracheophyta</taxon>
        <taxon>Spermatophyta</taxon>
        <taxon>Magnoliopsida</taxon>
        <taxon>Liliopsida</taxon>
        <taxon>Poales</taxon>
        <taxon>Poaceae</taxon>
        <taxon>PACMAD clade</taxon>
        <taxon>Panicoideae</taxon>
        <taxon>Panicodae</taxon>
        <taxon>Paniceae</taxon>
        <taxon>Dichantheliinae</taxon>
        <taxon>Dichanthelium</taxon>
    </lineage>
</organism>
<proteinExistence type="inferred from homology"/>
<dbReference type="Proteomes" id="UP000095767">
    <property type="component" value="Unassembled WGS sequence"/>
</dbReference>
<dbReference type="OrthoDB" id="671439at2759"/>
<evidence type="ECO:0000313" key="3">
    <source>
        <dbReference type="Proteomes" id="UP000095767"/>
    </source>
</evidence>
<dbReference type="InterPro" id="IPR036514">
    <property type="entry name" value="SGNH_hydro_sf"/>
</dbReference>
<dbReference type="Pfam" id="PF00657">
    <property type="entry name" value="Lipase_GDSL"/>
    <property type="match status" value="1"/>
</dbReference>
<dbReference type="PANTHER" id="PTHR14209">
    <property type="entry name" value="ISOAMYL ACETATE-HYDROLYZING ESTERASE 1"/>
    <property type="match status" value="1"/>
</dbReference>
<comment type="similarity">
    <text evidence="1">Belongs to the 'GDSL' lipolytic enzyme family.</text>
</comment>
<dbReference type="Gene3D" id="3.40.50.1110">
    <property type="entry name" value="SGNH hydrolase"/>
    <property type="match status" value="1"/>
</dbReference>
<gene>
    <name evidence="2" type="ORF">BAE44_0015558</name>
</gene>
<dbReference type="SUPFAM" id="SSF52266">
    <property type="entry name" value="SGNH hydrolase"/>
    <property type="match status" value="1"/>
</dbReference>
<dbReference type="STRING" id="888268.A0A1E5VE56"/>
<keyword evidence="3" id="KW-1185">Reference proteome</keyword>
<accession>A0A1E5VE56</accession>
<reference evidence="2 3" key="1">
    <citation type="submission" date="2016-09" db="EMBL/GenBank/DDBJ databases">
        <title>The draft genome of Dichanthelium oligosanthes: A C3 panicoid grass species.</title>
        <authorList>
            <person name="Studer A.J."/>
            <person name="Schnable J.C."/>
            <person name="Brutnell T.P."/>
        </authorList>
    </citation>
    <scope>NUCLEOTIDE SEQUENCE [LARGE SCALE GENOMIC DNA]</scope>
    <source>
        <strain evidence="3">cv. Kellogg 1175</strain>
        <tissue evidence="2">Leaf</tissue>
    </source>
</reference>
<dbReference type="InterPro" id="IPR001087">
    <property type="entry name" value="GDSL"/>
</dbReference>
<sequence>MVRPQVVLFGDSITQQSFSLGGWGAALADTYTRKADIVVRGYSGYNTRWALFLIHHIFPLDAIAPPLATTIFFGANDAALLGRTNERQHVPVSEYKENLKKIVNHLKDSSTFNGLCEISDIFYNYDTACFVSISKNIDCSNSTVIVLITPPPVDEEGRERFARSQYGENAGKLPERTNEMAGVYADQCIELAREMHIPCINIWSKMQETEGWQTLYLSDGLHLTPEGNTVVHKEVVKTLRDAGLKAEDMPFDFPHHSKIDGSCPEKAFQ</sequence>
<dbReference type="InterPro" id="IPR045136">
    <property type="entry name" value="Iah1-like"/>
</dbReference>
<dbReference type="PANTHER" id="PTHR14209:SF36">
    <property type="entry name" value="GDSL-LIKE LIPASE_ACYLHYDROLASE FAMILY PROTEIN, EXPRESSED"/>
    <property type="match status" value="1"/>
</dbReference>
<dbReference type="GO" id="GO:0016788">
    <property type="term" value="F:hydrolase activity, acting on ester bonds"/>
    <property type="evidence" value="ECO:0007669"/>
    <property type="project" value="InterPro"/>
</dbReference>
<dbReference type="EMBL" id="LWDX02042544">
    <property type="protein sequence ID" value="OEL23426.1"/>
    <property type="molecule type" value="Genomic_DNA"/>
</dbReference>